<dbReference type="InterPro" id="IPR056144">
    <property type="entry name" value="DUF7727"/>
</dbReference>
<gene>
    <name evidence="3" type="ORF">B0H63DRAFT_493217</name>
</gene>
<evidence type="ECO:0000313" key="3">
    <source>
        <dbReference type="EMBL" id="KAK3391202.1"/>
    </source>
</evidence>
<dbReference type="Pfam" id="PF24853">
    <property type="entry name" value="DUF7727"/>
    <property type="match status" value="1"/>
</dbReference>
<dbReference type="PANTHER" id="PTHR40629">
    <property type="entry name" value="PRO41 PROTEIN"/>
    <property type="match status" value="1"/>
</dbReference>
<evidence type="ECO:0000313" key="4">
    <source>
        <dbReference type="Proteomes" id="UP001285441"/>
    </source>
</evidence>
<keyword evidence="1" id="KW-0472">Membrane</keyword>
<name>A0AAE0P0V3_9PEZI</name>
<reference evidence="3" key="2">
    <citation type="submission" date="2023-06" db="EMBL/GenBank/DDBJ databases">
        <authorList>
            <consortium name="Lawrence Berkeley National Laboratory"/>
            <person name="Haridas S."/>
            <person name="Hensen N."/>
            <person name="Bonometti L."/>
            <person name="Westerberg I."/>
            <person name="Brannstrom I.O."/>
            <person name="Guillou S."/>
            <person name="Cros-Aarteil S."/>
            <person name="Calhoun S."/>
            <person name="Kuo A."/>
            <person name="Mondo S."/>
            <person name="Pangilinan J."/>
            <person name="Riley R."/>
            <person name="LaButti K."/>
            <person name="Andreopoulos B."/>
            <person name="Lipzen A."/>
            <person name="Chen C."/>
            <person name="Yanf M."/>
            <person name="Daum C."/>
            <person name="Ng V."/>
            <person name="Clum A."/>
            <person name="Steindorff A."/>
            <person name="Ohm R."/>
            <person name="Martin F."/>
            <person name="Silar P."/>
            <person name="Natvig D."/>
            <person name="Lalanne C."/>
            <person name="Gautier V."/>
            <person name="Ament-velasquez S.L."/>
            <person name="Kruys A."/>
            <person name="Hutchinson M.I."/>
            <person name="Powell A.J."/>
            <person name="Barry K."/>
            <person name="Miller A.N."/>
            <person name="Grigoriev I.V."/>
            <person name="Debuchy R."/>
            <person name="Gladieux P."/>
            <person name="Thoren M.H."/>
            <person name="Johannesson H."/>
        </authorList>
    </citation>
    <scope>NUCLEOTIDE SEQUENCE</scope>
    <source>
        <strain evidence="3">CBS 232.78</strain>
    </source>
</reference>
<dbReference type="EMBL" id="JAULSW010000002">
    <property type="protein sequence ID" value="KAK3391202.1"/>
    <property type="molecule type" value="Genomic_DNA"/>
</dbReference>
<feature type="transmembrane region" description="Helical" evidence="1">
    <location>
        <begin position="12"/>
        <end position="31"/>
    </location>
</feature>
<dbReference type="Proteomes" id="UP001285441">
    <property type="component" value="Unassembled WGS sequence"/>
</dbReference>
<keyword evidence="4" id="KW-1185">Reference proteome</keyword>
<keyword evidence="1" id="KW-0812">Transmembrane</keyword>
<comment type="caution">
    <text evidence="3">The sequence shown here is derived from an EMBL/GenBank/DDBJ whole genome shotgun (WGS) entry which is preliminary data.</text>
</comment>
<dbReference type="PANTHER" id="PTHR40629:SF1">
    <property type="entry name" value="PRO41 PROTEIN"/>
    <property type="match status" value="1"/>
</dbReference>
<accession>A0AAE0P0V3</accession>
<protein>
    <submittedName>
        <fullName evidence="3">PRO41 protein</fullName>
    </submittedName>
</protein>
<evidence type="ECO:0000259" key="2">
    <source>
        <dbReference type="Pfam" id="PF24853"/>
    </source>
</evidence>
<feature type="transmembrane region" description="Helical" evidence="1">
    <location>
        <begin position="51"/>
        <end position="71"/>
    </location>
</feature>
<sequence>MGRLTTSHWARLVTMSAAGYHILAAIQGFFWPKIFWDFSIKALDPLVRPVPVLQTVNLLAGLAMLALELPLRLIAGSSIHRSIGFRLAILPLVSLPGIFLYQATNAVAYYLIAEVIYFNAYKRREVITPEPWTDISINS</sequence>
<organism evidence="3 4">
    <name type="scientific">Podospora didyma</name>
    <dbReference type="NCBI Taxonomy" id="330526"/>
    <lineage>
        <taxon>Eukaryota</taxon>
        <taxon>Fungi</taxon>
        <taxon>Dikarya</taxon>
        <taxon>Ascomycota</taxon>
        <taxon>Pezizomycotina</taxon>
        <taxon>Sordariomycetes</taxon>
        <taxon>Sordariomycetidae</taxon>
        <taxon>Sordariales</taxon>
        <taxon>Podosporaceae</taxon>
        <taxon>Podospora</taxon>
    </lineage>
</organism>
<feature type="transmembrane region" description="Helical" evidence="1">
    <location>
        <begin position="83"/>
        <end position="101"/>
    </location>
</feature>
<feature type="domain" description="DUF7727" evidence="2">
    <location>
        <begin position="1"/>
        <end position="125"/>
    </location>
</feature>
<evidence type="ECO:0000256" key="1">
    <source>
        <dbReference type="SAM" id="Phobius"/>
    </source>
</evidence>
<proteinExistence type="predicted"/>
<reference evidence="3" key="1">
    <citation type="journal article" date="2023" name="Mol. Phylogenet. Evol.">
        <title>Genome-scale phylogeny and comparative genomics of the fungal order Sordariales.</title>
        <authorList>
            <person name="Hensen N."/>
            <person name="Bonometti L."/>
            <person name="Westerberg I."/>
            <person name="Brannstrom I.O."/>
            <person name="Guillou S."/>
            <person name="Cros-Aarteil S."/>
            <person name="Calhoun S."/>
            <person name="Haridas S."/>
            <person name="Kuo A."/>
            <person name="Mondo S."/>
            <person name="Pangilinan J."/>
            <person name="Riley R."/>
            <person name="LaButti K."/>
            <person name="Andreopoulos B."/>
            <person name="Lipzen A."/>
            <person name="Chen C."/>
            <person name="Yan M."/>
            <person name="Daum C."/>
            <person name="Ng V."/>
            <person name="Clum A."/>
            <person name="Steindorff A."/>
            <person name="Ohm R.A."/>
            <person name="Martin F."/>
            <person name="Silar P."/>
            <person name="Natvig D.O."/>
            <person name="Lalanne C."/>
            <person name="Gautier V."/>
            <person name="Ament-Velasquez S.L."/>
            <person name="Kruys A."/>
            <person name="Hutchinson M.I."/>
            <person name="Powell A.J."/>
            <person name="Barry K."/>
            <person name="Miller A.N."/>
            <person name="Grigoriev I.V."/>
            <person name="Debuchy R."/>
            <person name="Gladieux P."/>
            <person name="Hiltunen Thoren M."/>
            <person name="Johannesson H."/>
        </authorList>
    </citation>
    <scope>NUCLEOTIDE SEQUENCE</scope>
    <source>
        <strain evidence="3">CBS 232.78</strain>
    </source>
</reference>
<keyword evidence="1" id="KW-1133">Transmembrane helix</keyword>
<dbReference type="AlphaFoldDB" id="A0AAE0P0V3"/>